<evidence type="ECO:0000256" key="4">
    <source>
        <dbReference type="SAM" id="SignalP"/>
    </source>
</evidence>
<name>A0A4Q1JXV9_9GAMM</name>
<dbReference type="SUPFAM" id="SSF55031">
    <property type="entry name" value="Bacterial exopeptidase dimerisation domain"/>
    <property type="match status" value="1"/>
</dbReference>
<feature type="domain" description="Peptidase M20 dimerisation" evidence="5">
    <location>
        <begin position="220"/>
        <end position="313"/>
    </location>
</feature>
<dbReference type="InterPro" id="IPR036264">
    <property type="entry name" value="Bact_exopeptidase_dim_dom"/>
</dbReference>
<keyword evidence="3" id="KW-0170">Cobalt</keyword>
<keyword evidence="1" id="KW-0479">Metal-binding</keyword>
<dbReference type="Proteomes" id="UP000289784">
    <property type="component" value="Unassembled WGS sequence"/>
</dbReference>
<protein>
    <submittedName>
        <fullName evidence="6">M20/M25/M40 family metallo-hydrolase</fullName>
    </submittedName>
</protein>
<proteinExistence type="predicted"/>
<keyword evidence="4" id="KW-0732">Signal</keyword>
<sequence length="428" mass="44882">MKQIAAAMLGWMLLVPPPSQAASEAVSYEAQAKALLASPRFAQARAALERDYDRTIDHLVGLTEIPAPPFKEQARAQAYLALLKAQGLSDVELDAEGNAMGLRRGTGGGPLIVVAAHLDTVFPEGTPIKVRREGNTLRAPGIGDDTSGLAALLAYLRAMDAAGYRHKADILFVGDVGEEGPGDLRGVRHLFTQGKYKDRIAAFISYEPGRAGRITNGGVGSLRYQVSFTGPGGHSYGSFGLVNPAYAMGQAITGVGRLQVAESPKTTYNVGVLEGGTSVNSIPHSVAMTVDMRSEGREQLEQLRSQFLALLQPAVDAENAARDTREGKVAYEAKLIGDRPVGRTGEDTALVQIARAVAQAGGIAPRLGASSTDANLPMSLGIPAVTLGCGLDSERSHSLDESVALDKPVDVEHLSLALASLLLLAGAE</sequence>
<dbReference type="AlphaFoldDB" id="A0A4Q1JXV9"/>
<comment type="caution">
    <text evidence="6">The sequence shown here is derived from an EMBL/GenBank/DDBJ whole genome shotgun (WGS) entry which is preliminary data.</text>
</comment>
<evidence type="ECO:0000256" key="3">
    <source>
        <dbReference type="ARBA" id="ARBA00023285"/>
    </source>
</evidence>
<gene>
    <name evidence="6" type="ORF">EPA99_06290</name>
</gene>
<accession>A0A4Q1JXV9</accession>
<evidence type="ECO:0000313" key="6">
    <source>
        <dbReference type="EMBL" id="RXR07514.1"/>
    </source>
</evidence>
<reference evidence="6 7" key="1">
    <citation type="submission" date="2019-01" db="EMBL/GenBank/DDBJ databases">
        <title>Pseudoxanthomonas composti sp. nov., isolated from compost.</title>
        <authorList>
            <person name="Yang G."/>
        </authorList>
    </citation>
    <scope>NUCLEOTIDE SEQUENCE [LARGE SCALE GENOMIC DNA]</scope>
    <source>
        <strain evidence="6 7">GSS15</strain>
    </source>
</reference>
<dbReference type="SUPFAM" id="SSF53187">
    <property type="entry name" value="Zn-dependent exopeptidases"/>
    <property type="match status" value="1"/>
</dbReference>
<evidence type="ECO:0000259" key="5">
    <source>
        <dbReference type="Pfam" id="PF07687"/>
    </source>
</evidence>
<dbReference type="Pfam" id="PF01546">
    <property type="entry name" value="Peptidase_M20"/>
    <property type="match status" value="1"/>
</dbReference>
<keyword evidence="2 6" id="KW-0378">Hydrolase</keyword>
<evidence type="ECO:0000256" key="1">
    <source>
        <dbReference type="ARBA" id="ARBA00022723"/>
    </source>
</evidence>
<dbReference type="OrthoDB" id="9776600at2"/>
<dbReference type="EMBL" id="SAWZ01000002">
    <property type="protein sequence ID" value="RXR07514.1"/>
    <property type="molecule type" value="Genomic_DNA"/>
</dbReference>
<dbReference type="InterPro" id="IPR002933">
    <property type="entry name" value="Peptidase_M20"/>
</dbReference>
<dbReference type="InterPro" id="IPR011650">
    <property type="entry name" value="Peptidase_M20_dimer"/>
</dbReference>
<dbReference type="GO" id="GO:0046872">
    <property type="term" value="F:metal ion binding"/>
    <property type="evidence" value="ECO:0007669"/>
    <property type="project" value="UniProtKB-KW"/>
</dbReference>
<dbReference type="GO" id="GO:0016787">
    <property type="term" value="F:hydrolase activity"/>
    <property type="evidence" value="ECO:0007669"/>
    <property type="project" value="UniProtKB-KW"/>
</dbReference>
<keyword evidence="7" id="KW-1185">Reference proteome</keyword>
<organism evidence="6 7">
    <name type="scientific">Pseudoxanthomonas composti</name>
    <dbReference type="NCBI Taxonomy" id="2137479"/>
    <lineage>
        <taxon>Bacteria</taxon>
        <taxon>Pseudomonadati</taxon>
        <taxon>Pseudomonadota</taxon>
        <taxon>Gammaproteobacteria</taxon>
        <taxon>Lysobacterales</taxon>
        <taxon>Lysobacteraceae</taxon>
        <taxon>Pseudoxanthomonas</taxon>
    </lineage>
</organism>
<dbReference type="Pfam" id="PF07687">
    <property type="entry name" value="M20_dimer"/>
    <property type="match status" value="1"/>
</dbReference>
<dbReference type="PANTHER" id="PTHR43808">
    <property type="entry name" value="ACETYLORNITHINE DEACETYLASE"/>
    <property type="match status" value="1"/>
</dbReference>
<feature type="chain" id="PRO_5021029262" evidence="4">
    <location>
        <begin position="22"/>
        <end position="428"/>
    </location>
</feature>
<evidence type="ECO:0000256" key="2">
    <source>
        <dbReference type="ARBA" id="ARBA00022801"/>
    </source>
</evidence>
<evidence type="ECO:0000313" key="7">
    <source>
        <dbReference type="Proteomes" id="UP000289784"/>
    </source>
</evidence>
<feature type="signal peptide" evidence="4">
    <location>
        <begin position="1"/>
        <end position="21"/>
    </location>
</feature>
<dbReference type="PANTHER" id="PTHR43808:SF17">
    <property type="entry name" value="PEPTIDASE M20"/>
    <property type="match status" value="1"/>
</dbReference>
<dbReference type="Gene3D" id="3.30.70.360">
    <property type="match status" value="1"/>
</dbReference>
<dbReference type="InterPro" id="IPR050072">
    <property type="entry name" value="Peptidase_M20A"/>
</dbReference>
<dbReference type="RefSeq" id="WP_129470326.1">
    <property type="nucleotide sequence ID" value="NZ_SAWZ01000002.1"/>
</dbReference>
<dbReference type="Gene3D" id="3.40.630.10">
    <property type="entry name" value="Zn peptidases"/>
    <property type="match status" value="2"/>
</dbReference>